<evidence type="ECO:0000313" key="4">
    <source>
        <dbReference type="Proteomes" id="UP001219605"/>
    </source>
</evidence>
<evidence type="ECO:0000256" key="1">
    <source>
        <dbReference type="SAM" id="MobiDB-lite"/>
    </source>
</evidence>
<reference evidence="3 4" key="1">
    <citation type="submission" date="2023-02" db="EMBL/GenBank/DDBJ databases">
        <authorList>
            <person name="Mo P."/>
        </authorList>
    </citation>
    <scope>NUCLEOTIDE SEQUENCE [LARGE SCALE GENOMIC DNA]</scope>
    <source>
        <strain evidence="3 4">HUAS 3</strain>
    </source>
</reference>
<evidence type="ECO:0000313" key="3">
    <source>
        <dbReference type="EMBL" id="WDZ84918.1"/>
    </source>
</evidence>
<evidence type="ECO:0000256" key="2">
    <source>
        <dbReference type="SAM" id="Phobius"/>
    </source>
</evidence>
<protein>
    <submittedName>
        <fullName evidence="3">Uncharacterized protein</fullName>
    </submittedName>
</protein>
<sequence length="98" mass="9714">MGTYQKPRVTASAALPAGPEQPPPGSTDLRGTRGGGTLVALVILAGIGLALFSVFVSGAWSPSGGGQHVARSTADWAGTLAQVLRLSLVAASRSVSSA</sequence>
<keyword evidence="2" id="KW-1133">Transmembrane helix</keyword>
<organism evidence="3 4">
    <name type="scientific">Micromonospora cathayae</name>
    <dbReference type="NCBI Taxonomy" id="3028804"/>
    <lineage>
        <taxon>Bacteria</taxon>
        <taxon>Bacillati</taxon>
        <taxon>Actinomycetota</taxon>
        <taxon>Actinomycetes</taxon>
        <taxon>Micromonosporales</taxon>
        <taxon>Micromonosporaceae</taxon>
        <taxon>Micromonospora</taxon>
    </lineage>
</organism>
<feature type="transmembrane region" description="Helical" evidence="2">
    <location>
        <begin position="38"/>
        <end position="60"/>
    </location>
</feature>
<keyword evidence="2" id="KW-0812">Transmembrane</keyword>
<proteinExistence type="predicted"/>
<keyword evidence="4" id="KW-1185">Reference proteome</keyword>
<dbReference type="Proteomes" id="UP001219605">
    <property type="component" value="Chromosome"/>
</dbReference>
<gene>
    <name evidence="3" type="ORF">PVK37_00095</name>
</gene>
<dbReference type="EMBL" id="CP118615">
    <property type="protein sequence ID" value="WDZ84918.1"/>
    <property type="molecule type" value="Genomic_DNA"/>
</dbReference>
<feature type="region of interest" description="Disordered" evidence="1">
    <location>
        <begin position="1"/>
        <end position="32"/>
    </location>
</feature>
<accession>A0ABY7ZQZ0</accession>
<dbReference type="RefSeq" id="WP_275031608.1">
    <property type="nucleotide sequence ID" value="NZ_CP118615.1"/>
</dbReference>
<name>A0ABY7ZQZ0_9ACTN</name>
<keyword evidence="2" id="KW-0472">Membrane</keyword>